<evidence type="ECO:0000313" key="2">
    <source>
        <dbReference type="Proteomes" id="UP000034333"/>
    </source>
</evidence>
<dbReference type="Proteomes" id="UP000034333">
    <property type="component" value="Unassembled WGS sequence"/>
</dbReference>
<proteinExistence type="predicted"/>
<reference evidence="1 2" key="1">
    <citation type="journal article" date="2015" name="Nature">
        <title>rRNA introns, odd ribosomes, and small enigmatic genomes across a large radiation of phyla.</title>
        <authorList>
            <person name="Brown C.T."/>
            <person name="Hug L.A."/>
            <person name="Thomas B.C."/>
            <person name="Sharon I."/>
            <person name="Castelle C.J."/>
            <person name="Singh A."/>
            <person name="Wilkins M.J."/>
            <person name="Williams K.H."/>
            <person name="Banfield J.F."/>
        </authorList>
    </citation>
    <scope>NUCLEOTIDE SEQUENCE [LARGE SCALE GENOMIC DNA]</scope>
</reference>
<sequence>MSEYYNPNRGDSWNYGGKNWKLSRSKIDLFLECPRCFYLDNKLGVKRVPGFPFSINSAVDYLLKQEFDAFRVKNEQHPLQKEYGIDARPMSHAELNEYCR</sequence>
<dbReference type="EMBL" id="LBTN01000040">
    <property type="protein sequence ID" value="KKQ39131.1"/>
    <property type="molecule type" value="Genomic_DNA"/>
</dbReference>
<dbReference type="AlphaFoldDB" id="A0A0G0KEZ5"/>
<comment type="caution">
    <text evidence="1">The sequence shown here is derived from an EMBL/GenBank/DDBJ whole genome shotgun (WGS) entry which is preliminary data.</text>
</comment>
<gene>
    <name evidence="1" type="ORF">US58_C0040G0004</name>
</gene>
<organism evidence="1 2">
    <name type="scientific">Candidatus Magasanikbacteria bacterium GW2011_GWA2_37_8</name>
    <dbReference type="NCBI Taxonomy" id="1619036"/>
    <lineage>
        <taxon>Bacteria</taxon>
        <taxon>Candidatus Magasanikiibacteriota</taxon>
    </lineage>
</organism>
<protein>
    <submittedName>
        <fullName evidence="1">Uncharacterized protein</fullName>
    </submittedName>
</protein>
<name>A0A0G0KEZ5_9BACT</name>
<dbReference type="STRING" id="1619036.US58_C0040G0004"/>
<evidence type="ECO:0000313" key="1">
    <source>
        <dbReference type="EMBL" id="KKQ39131.1"/>
    </source>
</evidence>
<accession>A0A0G0KEZ5</accession>